<evidence type="ECO:0008006" key="3">
    <source>
        <dbReference type="Google" id="ProtNLM"/>
    </source>
</evidence>
<sequence length="125" mass="13567">MEHYIYSTLTGSQAYQCYKRGGADLPIVDKTIVVAGGANVADKHFITPRGVVTTVSDEDFALLEQNPVFQLHKSNGFIVVEDKEAPVEKVASDMEARDESAPLTDNDFIANGQTPPVVVTNKKGK</sequence>
<evidence type="ECO:0000256" key="1">
    <source>
        <dbReference type="SAM" id="MobiDB-lite"/>
    </source>
</evidence>
<gene>
    <name evidence="2" type="ORF">MOV10_14220</name>
</gene>
<accession>A0A8T9IE87</accession>
<dbReference type="RefSeq" id="WP_180992186.1">
    <property type="nucleotide sequence ID" value="NZ_CP093445.1"/>
</dbReference>
<dbReference type="AlphaFoldDB" id="A0A8T9IE87"/>
<dbReference type="EMBL" id="CP093445">
    <property type="protein sequence ID" value="UNO32294.1"/>
    <property type="molecule type" value="Genomic_DNA"/>
</dbReference>
<evidence type="ECO:0000313" key="2">
    <source>
        <dbReference type="EMBL" id="UNO32294.1"/>
    </source>
</evidence>
<proteinExistence type="predicted"/>
<protein>
    <recommendedName>
        <fullName evidence="3">Phage protein</fullName>
    </recommendedName>
</protein>
<reference evidence="2" key="1">
    <citation type="submission" date="2022-03" db="EMBL/GenBank/DDBJ databases">
        <title>Genome Sequence of a New Salmonella enterica Strain (Salmonella Abeokuta) isolated from Poultry Feed in Nigeria.</title>
        <authorList>
            <person name="Fagbamila I."/>
            <person name="Barco L."/>
            <person name="Monorella C."/>
            <person name="Beld M.V.D."/>
            <person name="Mooijman K."/>
            <person name="Hernandez-Segura A."/>
            <person name="Orsini M."/>
            <person name="Ajayi O."/>
            <person name="Ngulukun S."/>
            <person name="Jambalang A.-R."/>
            <person name="Sati N."/>
            <person name="Emmennaa P."/>
            <person name="Ankeli P."/>
            <person name="Muhammad M."/>
        </authorList>
    </citation>
    <scope>NUCLEOTIDE SEQUENCE</scope>
    <source>
        <strain evidence="2">OG19FER4</strain>
    </source>
</reference>
<name>A0A8T9IE87_SALET</name>
<feature type="region of interest" description="Disordered" evidence="1">
    <location>
        <begin position="94"/>
        <end position="125"/>
    </location>
</feature>
<organism evidence="2">
    <name type="scientific">Salmonella enterica subsp. enterica serovar Abeokuta</name>
    <dbReference type="NCBI Taxonomy" id="2926665"/>
    <lineage>
        <taxon>Bacteria</taxon>
        <taxon>Pseudomonadati</taxon>
        <taxon>Pseudomonadota</taxon>
        <taxon>Gammaproteobacteria</taxon>
        <taxon>Enterobacterales</taxon>
        <taxon>Enterobacteriaceae</taxon>
        <taxon>Salmonella</taxon>
    </lineage>
</organism>